<organism evidence="5 6">
    <name type="scientific">Penicillium solitum</name>
    <dbReference type="NCBI Taxonomy" id="60172"/>
    <lineage>
        <taxon>Eukaryota</taxon>
        <taxon>Fungi</taxon>
        <taxon>Dikarya</taxon>
        <taxon>Ascomycota</taxon>
        <taxon>Pezizomycotina</taxon>
        <taxon>Eurotiomycetes</taxon>
        <taxon>Eurotiomycetidae</taxon>
        <taxon>Eurotiales</taxon>
        <taxon>Aspergillaceae</taxon>
        <taxon>Penicillium</taxon>
    </lineage>
</organism>
<dbReference type="GO" id="GO:0017000">
    <property type="term" value="P:antibiotic biosynthetic process"/>
    <property type="evidence" value="ECO:0007669"/>
    <property type="project" value="UniProtKB-ARBA"/>
</dbReference>
<dbReference type="PANTHER" id="PTHR21661:SF35">
    <property type="entry name" value="EPOXIDE HYDROLASE"/>
    <property type="match status" value="1"/>
</dbReference>
<dbReference type="PIRSF" id="PIRSF001112">
    <property type="entry name" value="Epoxide_hydrolase"/>
    <property type="match status" value="1"/>
</dbReference>
<name>A0A1V6R0N6_9EURO</name>
<dbReference type="InterPro" id="IPR029058">
    <property type="entry name" value="AB_hydrolase_fold"/>
</dbReference>
<protein>
    <recommendedName>
        <fullName evidence="4">Epoxide hydrolase N-terminal domain-containing protein</fullName>
    </recommendedName>
</protein>
<comment type="caution">
    <text evidence="5">The sequence shown here is derived from an EMBL/GenBank/DDBJ whole genome shotgun (WGS) entry which is preliminary data.</text>
</comment>
<evidence type="ECO:0000259" key="4">
    <source>
        <dbReference type="Pfam" id="PF06441"/>
    </source>
</evidence>
<evidence type="ECO:0000313" key="6">
    <source>
        <dbReference type="Proteomes" id="UP000191612"/>
    </source>
</evidence>
<evidence type="ECO:0000256" key="1">
    <source>
        <dbReference type="ARBA" id="ARBA00010088"/>
    </source>
</evidence>
<feature type="domain" description="Epoxide hydrolase N-terminal" evidence="4">
    <location>
        <begin position="4"/>
        <end position="114"/>
    </location>
</feature>
<evidence type="ECO:0000256" key="3">
    <source>
        <dbReference type="ARBA" id="ARBA00022801"/>
    </source>
</evidence>
<dbReference type="PANTHER" id="PTHR21661">
    <property type="entry name" value="EPOXIDE HYDROLASE 1-RELATED"/>
    <property type="match status" value="1"/>
</dbReference>
<evidence type="ECO:0000256" key="2">
    <source>
        <dbReference type="ARBA" id="ARBA00022797"/>
    </source>
</evidence>
<dbReference type="PRINTS" id="PR00412">
    <property type="entry name" value="EPOXHYDRLASE"/>
</dbReference>
<gene>
    <name evidence="5" type="ORF">PENSOL_c022G08854</name>
</gene>
<keyword evidence="2" id="KW-0058">Aromatic hydrocarbons catabolism</keyword>
<dbReference type="GO" id="GO:0004301">
    <property type="term" value="F:epoxide hydrolase activity"/>
    <property type="evidence" value="ECO:0007669"/>
    <property type="project" value="TreeGrafter"/>
</dbReference>
<dbReference type="Gene3D" id="3.40.50.1820">
    <property type="entry name" value="alpha/beta hydrolase"/>
    <property type="match status" value="1"/>
</dbReference>
<reference evidence="6" key="1">
    <citation type="journal article" date="2017" name="Nat. Microbiol.">
        <title>Global analysis of biosynthetic gene clusters reveals vast potential of secondary metabolite production in Penicillium species.</title>
        <authorList>
            <person name="Nielsen J.C."/>
            <person name="Grijseels S."/>
            <person name="Prigent S."/>
            <person name="Ji B."/>
            <person name="Dainat J."/>
            <person name="Nielsen K.F."/>
            <person name="Frisvad J.C."/>
            <person name="Workman M."/>
            <person name="Nielsen J."/>
        </authorList>
    </citation>
    <scope>NUCLEOTIDE SEQUENCE [LARGE SCALE GENOMIC DNA]</scope>
    <source>
        <strain evidence="6">IBT 29525</strain>
    </source>
</reference>
<dbReference type="InterPro" id="IPR010497">
    <property type="entry name" value="Epoxide_hydro_N"/>
</dbReference>
<dbReference type="EMBL" id="MDYO01000022">
    <property type="protein sequence ID" value="OQD95019.1"/>
    <property type="molecule type" value="Genomic_DNA"/>
</dbReference>
<dbReference type="SUPFAM" id="SSF53474">
    <property type="entry name" value="alpha/beta-Hydrolases"/>
    <property type="match status" value="1"/>
</dbReference>
<dbReference type="STRING" id="60172.A0A1V6R0N6"/>
<dbReference type="GO" id="GO:0072330">
    <property type="term" value="P:monocarboxylic acid biosynthetic process"/>
    <property type="evidence" value="ECO:0007669"/>
    <property type="project" value="UniProtKB-ARBA"/>
</dbReference>
<accession>A0A1V6R0N6</accession>
<dbReference type="Proteomes" id="UP000191612">
    <property type="component" value="Unassembled WGS sequence"/>
</dbReference>
<keyword evidence="6" id="KW-1185">Reference proteome</keyword>
<evidence type="ECO:0000313" key="5">
    <source>
        <dbReference type="EMBL" id="OQD95019.1"/>
    </source>
</evidence>
<dbReference type="InterPro" id="IPR016292">
    <property type="entry name" value="Epoxide_hydrolase"/>
</dbReference>
<dbReference type="Pfam" id="PF06441">
    <property type="entry name" value="EHN"/>
    <property type="match status" value="1"/>
</dbReference>
<keyword evidence="3" id="KW-0378">Hydrolase</keyword>
<comment type="similarity">
    <text evidence="1">Belongs to the peptidase S33 family.</text>
</comment>
<proteinExistence type="inferred from homology"/>
<dbReference type="AlphaFoldDB" id="A0A1V6R0N6"/>
<dbReference type="InterPro" id="IPR000639">
    <property type="entry name" value="Epox_hydrolase-like"/>
</dbReference>
<sequence>MTSVTPYSIAVPDEQLQQLRQKLEHTSFPDELDASGWDMGVPLLEIKRLINVWREKFDWRVQEQKLNEQLKQVNVRVGVEGFGELNIHTVYHRNGNPKAIPLLFIHGWPGSFLEATKLIPLLTESNGNGPVFDVVAPSLPNFGFSQGVKKRGFGLAQYGEALHKVMIALGYEEYGKHHLAVIQGGDWGGMIARTMAQYYPQHTQAIHLNFIPVMPPYPWRSPYQFIRSLLYVPFSAKDRGYIARTFGYFTRGNAYMKQQETRPQTLGYGLHDSPVGLLAWIYDKMHTWSDKYPWTDEEILTWVSVYYFSTAGSAASMRIYYEASAPKRGGSAYVSNDSAQKDLLEKEDLNYMSLEQILAARAPQSVRFAVAQFREEIIMWPMAWYRSIGDVVQETEYDHGGHFAAWEVPELLASDIKRFLGNNGPAYGAAANRDGY</sequence>
<dbReference type="GO" id="GO:0097176">
    <property type="term" value="P:epoxide metabolic process"/>
    <property type="evidence" value="ECO:0007669"/>
    <property type="project" value="TreeGrafter"/>
</dbReference>